<evidence type="ECO:0000313" key="1">
    <source>
        <dbReference type="EMBL" id="SEK25228.1"/>
    </source>
</evidence>
<organism evidence="1 2">
    <name type="scientific">Parapedobacter koreensis</name>
    <dbReference type="NCBI Taxonomy" id="332977"/>
    <lineage>
        <taxon>Bacteria</taxon>
        <taxon>Pseudomonadati</taxon>
        <taxon>Bacteroidota</taxon>
        <taxon>Sphingobacteriia</taxon>
        <taxon>Sphingobacteriales</taxon>
        <taxon>Sphingobacteriaceae</taxon>
        <taxon>Parapedobacter</taxon>
    </lineage>
</organism>
<name>A0A1H7FGY2_9SPHI</name>
<keyword evidence="2" id="KW-1185">Reference proteome</keyword>
<proteinExistence type="predicted"/>
<dbReference type="EMBL" id="FNZR01000001">
    <property type="protein sequence ID" value="SEK25228.1"/>
    <property type="molecule type" value="Genomic_DNA"/>
</dbReference>
<dbReference type="Proteomes" id="UP000198916">
    <property type="component" value="Unassembled WGS sequence"/>
</dbReference>
<accession>A0A1H7FGY2</accession>
<reference evidence="2" key="1">
    <citation type="submission" date="2016-10" db="EMBL/GenBank/DDBJ databases">
        <authorList>
            <person name="Varghese N."/>
            <person name="Submissions S."/>
        </authorList>
    </citation>
    <scope>NUCLEOTIDE SEQUENCE [LARGE SCALE GENOMIC DNA]</scope>
    <source>
        <strain evidence="2">Jip14</strain>
    </source>
</reference>
<dbReference type="AlphaFoldDB" id="A0A1H7FGY2"/>
<sequence length="109" mass="12539">MNYQLDNLRINLFNVVRDLATGKGEIKGRLKIAYKTFHKLRSEEFPARLKESWNIIDSNLKKSEKENDNFGETVIDKMDDETCVDLATLICNLMWDSVDPATEEAKPTS</sequence>
<gene>
    <name evidence="1" type="ORF">SAMN05421740_101347</name>
</gene>
<dbReference type="RefSeq" id="WP_090602272.1">
    <property type="nucleotide sequence ID" value="NZ_FNZR01000001.1"/>
</dbReference>
<protein>
    <submittedName>
        <fullName evidence="1">Uncharacterized protein</fullName>
    </submittedName>
</protein>
<evidence type="ECO:0000313" key="2">
    <source>
        <dbReference type="Proteomes" id="UP000198916"/>
    </source>
</evidence>
<dbReference type="OrthoDB" id="8451447at2"/>